<evidence type="ECO:0000259" key="1">
    <source>
        <dbReference type="PROSITE" id="PS51918"/>
    </source>
</evidence>
<name>A0A445MW03_9BACT</name>
<feature type="domain" description="Radical SAM core" evidence="1">
    <location>
        <begin position="245"/>
        <end position="476"/>
    </location>
</feature>
<dbReference type="Pfam" id="PF04055">
    <property type="entry name" value="Radical_SAM"/>
    <property type="match status" value="1"/>
</dbReference>
<dbReference type="Gene3D" id="3.80.30.20">
    <property type="entry name" value="tm_1862 like domain"/>
    <property type="match status" value="1"/>
</dbReference>
<protein>
    <submittedName>
        <fullName evidence="2">Radical SAM domain protein</fullName>
    </submittedName>
</protein>
<dbReference type="PANTHER" id="PTHR42731">
    <property type="entry name" value="SLL1084 PROTEIN"/>
    <property type="match status" value="1"/>
</dbReference>
<dbReference type="InterPro" id="IPR006638">
    <property type="entry name" value="Elp3/MiaA/NifB-like_rSAM"/>
</dbReference>
<dbReference type="AlphaFoldDB" id="A0A445MW03"/>
<accession>A0A445MW03</accession>
<dbReference type="SUPFAM" id="SSF102114">
    <property type="entry name" value="Radical SAM enzymes"/>
    <property type="match status" value="1"/>
</dbReference>
<proteinExistence type="predicted"/>
<dbReference type="EMBL" id="OJIN01000103">
    <property type="protein sequence ID" value="SPD73635.1"/>
    <property type="molecule type" value="Genomic_DNA"/>
</dbReference>
<dbReference type="InterPro" id="IPR045784">
    <property type="entry name" value="Radical_SAM_N2"/>
</dbReference>
<dbReference type="GO" id="GO:0003824">
    <property type="term" value="F:catalytic activity"/>
    <property type="evidence" value="ECO:0007669"/>
    <property type="project" value="InterPro"/>
</dbReference>
<reference evidence="2" key="1">
    <citation type="submission" date="2018-01" db="EMBL/GenBank/DDBJ databases">
        <authorList>
            <person name="Regsiter A."/>
            <person name="William W."/>
        </authorList>
    </citation>
    <scope>NUCLEOTIDE SEQUENCE</scope>
    <source>
        <strain evidence="2">TRIP AH-1</strain>
    </source>
</reference>
<dbReference type="InterPro" id="IPR023404">
    <property type="entry name" value="rSAM_horseshoe"/>
</dbReference>
<dbReference type="InterPro" id="IPR007197">
    <property type="entry name" value="rSAM"/>
</dbReference>
<organism evidence="2">
    <name type="scientific">uncultured Desulfobacterium sp</name>
    <dbReference type="NCBI Taxonomy" id="201089"/>
    <lineage>
        <taxon>Bacteria</taxon>
        <taxon>Pseudomonadati</taxon>
        <taxon>Thermodesulfobacteriota</taxon>
        <taxon>Desulfobacteria</taxon>
        <taxon>Desulfobacterales</taxon>
        <taxon>Desulfobacteriaceae</taxon>
        <taxon>Desulfobacterium</taxon>
        <taxon>environmental samples</taxon>
    </lineage>
</organism>
<gene>
    <name evidence="2" type="ORF">PITCH_A1910041</name>
</gene>
<dbReference type="Pfam" id="PF19864">
    <property type="entry name" value="Radical_SAM_N2"/>
    <property type="match status" value="1"/>
</dbReference>
<dbReference type="PROSITE" id="PS51918">
    <property type="entry name" value="RADICAL_SAM"/>
    <property type="match status" value="1"/>
</dbReference>
<sequence>MPGDIISLFRARLSHEKGTAIKDWGGKVSVALAYPNHYRLGMSNLGFQVVYHLLNQRTDVVAERVFLPEGHEMSLLLQAGGSLISLESQRRLSKFDLIAFSLSFENDYPNILKILELGKIPLLSEQRPPGCPFVVAGGITTFLNPEPLSSFMDFFLLGEAESNLNQMLDHFSEYKGLYSDRKKIIRNLSQNVTGLYAPSLYQPEYNDDGTIKSFSPRESMVPAKIKVCRSACDQVQVSKITTPETEFGDRILIELGRGCGRSCRFCAAGFVYRPPRIHPKTDLMNAVQSALKTNTQLGLLASNVSDIPGIEAITAKIVENGGSFSVSSLRADTLTQAFLSHLAAAGQKTLAIAPEAGSDRLRRAINKHLTKEQIIDSIKLIASTEDFAIRLYFLIGLPTETNDDIEALVDLVKVIKHHMVKQSAPRGRIGQIRLSINCFVPKPFTPFQWFCLEDMRILKERQKRLKKELGKEGGVKVNFDVAKWAYIQALLSTGDRRVGSILLKAHSLKGDWTKALKFSEINPDFFVYRPRGIDETLPWDFVDNGIEKSHLAKEYRLSLEAKESEICHVGKCYRCGVCKKERIHYII</sequence>
<dbReference type="PANTHER" id="PTHR42731:SF5">
    <property type="entry name" value="RADICAL SAM DOMAIN PROTEIN"/>
    <property type="match status" value="1"/>
</dbReference>
<dbReference type="SFLD" id="SFLDS00029">
    <property type="entry name" value="Radical_SAM"/>
    <property type="match status" value="1"/>
</dbReference>
<dbReference type="SFLD" id="SFLDG01082">
    <property type="entry name" value="B12-binding_domain_containing"/>
    <property type="match status" value="1"/>
</dbReference>
<dbReference type="GO" id="GO:0051536">
    <property type="term" value="F:iron-sulfur cluster binding"/>
    <property type="evidence" value="ECO:0007669"/>
    <property type="project" value="InterPro"/>
</dbReference>
<dbReference type="SMART" id="SM00729">
    <property type="entry name" value="Elp3"/>
    <property type="match status" value="1"/>
</dbReference>
<dbReference type="InterPro" id="IPR058240">
    <property type="entry name" value="rSAM_sf"/>
</dbReference>
<dbReference type="CDD" id="cd01335">
    <property type="entry name" value="Radical_SAM"/>
    <property type="match status" value="1"/>
</dbReference>
<evidence type="ECO:0000313" key="2">
    <source>
        <dbReference type="EMBL" id="SPD73635.1"/>
    </source>
</evidence>